<dbReference type="HOGENOM" id="CLU_3232537_0_0_3"/>
<dbReference type="Proteomes" id="UP000010482">
    <property type="component" value="Chromosome"/>
</dbReference>
<organism evidence="1 2">
    <name type="scientific">Dactylococcopsis salina (strain PCC 8305)</name>
    <name type="common">Myxobactron salinum</name>
    <dbReference type="NCBI Taxonomy" id="13035"/>
    <lineage>
        <taxon>Bacteria</taxon>
        <taxon>Bacillati</taxon>
        <taxon>Cyanobacteriota</taxon>
        <taxon>Cyanophyceae</taxon>
        <taxon>Nodosilineales</taxon>
        <taxon>Cymatolegaceae</taxon>
        <taxon>Dactylococcopsis</taxon>
    </lineage>
</organism>
<evidence type="ECO:0000313" key="2">
    <source>
        <dbReference type="Proteomes" id="UP000010482"/>
    </source>
</evidence>
<dbReference type="AlphaFoldDB" id="K9YPQ3"/>
<dbReference type="STRING" id="13035.Dacsa_0031"/>
<proteinExistence type="predicted"/>
<evidence type="ECO:0000313" key="1">
    <source>
        <dbReference type="EMBL" id="AFZ48854.1"/>
    </source>
</evidence>
<protein>
    <submittedName>
        <fullName evidence="1">Uncharacterized protein</fullName>
    </submittedName>
</protein>
<sequence>MRNIVNRYRSKGNKKRHEGLINESIGKTSYKLKICPQDPCQRK</sequence>
<name>K9YPQ3_DACS8</name>
<keyword evidence="2" id="KW-1185">Reference proteome</keyword>
<reference evidence="1" key="1">
    <citation type="submission" date="2012-04" db="EMBL/GenBank/DDBJ databases">
        <title>Finished genome of Dactylococcopsis salina PCC 8305.</title>
        <authorList>
            <consortium name="US DOE Joint Genome Institute"/>
            <person name="Gugger M."/>
            <person name="Coursin T."/>
            <person name="Rippka R."/>
            <person name="Tandeau De Marsac N."/>
            <person name="Huntemann M."/>
            <person name="Wei C.-L."/>
            <person name="Han J."/>
            <person name="Detter J.C."/>
            <person name="Han C."/>
            <person name="Tapia R."/>
            <person name="Daligault H."/>
            <person name="Chen A."/>
            <person name="Krypides N."/>
            <person name="Mavromatis K."/>
            <person name="Markowitz V."/>
            <person name="Szeto E."/>
            <person name="Ivanova N."/>
            <person name="Ovchinnikova G."/>
            <person name="Pagani I."/>
            <person name="Pati A."/>
            <person name="Goodwin L."/>
            <person name="Peters L."/>
            <person name="Pitluck S."/>
            <person name="Woyke T."/>
            <person name="Kerfeld C."/>
        </authorList>
    </citation>
    <scope>NUCLEOTIDE SEQUENCE [LARGE SCALE GENOMIC DNA]</scope>
    <source>
        <strain evidence="1">PCC 8305</strain>
    </source>
</reference>
<accession>K9YPQ3</accession>
<dbReference type="EMBL" id="CP003944">
    <property type="protein sequence ID" value="AFZ48854.1"/>
    <property type="molecule type" value="Genomic_DNA"/>
</dbReference>
<gene>
    <name evidence="1" type="ORF">Dacsa_0031</name>
</gene>
<dbReference type="KEGG" id="dsl:Dacsa_0031"/>